<keyword evidence="16" id="KW-1185">Reference proteome</keyword>
<evidence type="ECO:0000256" key="12">
    <source>
        <dbReference type="ARBA" id="ARBA00023125"/>
    </source>
</evidence>
<keyword evidence="6" id="KW-0227">DNA damage</keyword>
<dbReference type="GO" id="GO:0005524">
    <property type="term" value="F:ATP binding"/>
    <property type="evidence" value="ECO:0007669"/>
    <property type="project" value="UniProtKB-KW"/>
</dbReference>
<gene>
    <name evidence="15" type="ORF">DL346_20745</name>
</gene>
<dbReference type="GO" id="GO:0003677">
    <property type="term" value="F:DNA binding"/>
    <property type="evidence" value="ECO:0007669"/>
    <property type="project" value="UniProtKB-KW"/>
</dbReference>
<keyword evidence="7" id="KW-0228">DNA excision</keyword>
<dbReference type="Proteomes" id="UP000249260">
    <property type="component" value="Unassembled WGS sequence"/>
</dbReference>
<dbReference type="Pfam" id="PF17755">
    <property type="entry name" value="UvrA_DNA-bind"/>
    <property type="match status" value="1"/>
</dbReference>
<keyword evidence="13" id="KW-0234">DNA repair</keyword>
<keyword evidence="3" id="KW-0479">Metal-binding</keyword>
<keyword evidence="4" id="KW-0677">Repeat</keyword>
<evidence type="ECO:0000256" key="13">
    <source>
        <dbReference type="ARBA" id="ARBA00023204"/>
    </source>
</evidence>
<keyword evidence="12" id="KW-0238">DNA-binding</keyword>
<evidence type="ECO:0000256" key="9">
    <source>
        <dbReference type="ARBA" id="ARBA00022833"/>
    </source>
</evidence>
<keyword evidence="2" id="KW-0963">Cytoplasm</keyword>
<protein>
    <recommendedName>
        <fullName evidence="14">UvrA DNA-binding domain-containing protein</fullName>
    </recommendedName>
</protein>
<evidence type="ECO:0000256" key="1">
    <source>
        <dbReference type="ARBA" id="ARBA00004496"/>
    </source>
</evidence>
<dbReference type="GO" id="GO:0006281">
    <property type="term" value="P:DNA repair"/>
    <property type="evidence" value="ECO:0007669"/>
    <property type="project" value="UniProtKB-KW"/>
</dbReference>
<name>A0A328TVG4_9BACL</name>
<evidence type="ECO:0000313" key="16">
    <source>
        <dbReference type="Proteomes" id="UP000249260"/>
    </source>
</evidence>
<evidence type="ECO:0000256" key="7">
    <source>
        <dbReference type="ARBA" id="ARBA00022769"/>
    </source>
</evidence>
<sequence length="234" mass="25988">MLEHLHSLYERIGENYTASNPNGRCPVCNGTGTVIGDIDPGCMIAPELSLKHGAVLLWSGTVCRPVSKIKALANMIGIDFDRPLSEQDDRFPDILLYGYDKEPVSYVHKGKPFEGFYRGCVFDLQDMRDAETTSKGNLRAIAFFSRRVKCFRCSGNGPNLERFAATVNGRSLLEAWRLPVSELLLFVCHLPASPDNDTDEIVAEIEACLIYLNKIGLKTLPSIEDKFRFPANAG</sequence>
<accession>A0A328TVG4</accession>
<evidence type="ECO:0000256" key="2">
    <source>
        <dbReference type="ARBA" id="ARBA00022490"/>
    </source>
</evidence>
<dbReference type="GO" id="GO:0005737">
    <property type="term" value="C:cytoplasm"/>
    <property type="evidence" value="ECO:0007669"/>
    <property type="project" value="UniProtKB-SubCell"/>
</dbReference>
<evidence type="ECO:0000256" key="5">
    <source>
        <dbReference type="ARBA" id="ARBA00022741"/>
    </source>
</evidence>
<evidence type="ECO:0000256" key="4">
    <source>
        <dbReference type="ARBA" id="ARBA00022737"/>
    </source>
</evidence>
<feature type="domain" description="UvrA DNA-binding" evidence="14">
    <location>
        <begin position="39"/>
        <end position="109"/>
    </location>
</feature>
<reference evidence="15 16" key="1">
    <citation type="submission" date="2018-06" db="EMBL/GenBank/DDBJ databases">
        <title>Paenibacillus montanisoli sp. nov., isolated from mountain area soil.</title>
        <authorList>
            <person name="Wu M."/>
        </authorList>
    </citation>
    <scope>NUCLEOTIDE SEQUENCE [LARGE SCALE GENOMIC DNA]</scope>
    <source>
        <strain evidence="15 16">RA17</strain>
    </source>
</reference>
<evidence type="ECO:0000256" key="8">
    <source>
        <dbReference type="ARBA" id="ARBA00022771"/>
    </source>
</evidence>
<dbReference type="GO" id="GO:0004518">
    <property type="term" value="F:nuclease activity"/>
    <property type="evidence" value="ECO:0007669"/>
    <property type="project" value="UniProtKB-KW"/>
</dbReference>
<evidence type="ECO:0000313" key="15">
    <source>
        <dbReference type="EMBL" id="RAP74498.1"/>
    </source>
</evidence>
<proteinExistence type="predicted"/>
<evidence type="ECO:0000256" key="10">
    <source>
        <dbReference type="ARBA" id="ARBA00022840"/>
    </source>
</evidence>
<dbReference type="GO" id="GO:0008270">
    <property type="term" value="F:zinc ion binding"/>
    <property type="evidence" value="ECO:0007669"/>
    <property type="project" value="UniProtKB-KW"/>
</dbReference>
<dbReference type="EMBL" id="QLUW01000004">
    <property type="protein sequence ID" value="RAP74498.1"/>
    <property type="molecule type" value="Genomic_DNA"/>
</dbReference>
<keyword evidence="10" id="KW-0067">ATP-binding</keyword>
<dbReference type="AlphaFoldDB" id="A0A328TVG4"/>
<evidence type="ECO:0000259" key="14">
    <source>
        <dbReference type="Pfam" id="PF17755"/>
    </source>
</evidence>
<dbReference type="Gene3D" id="1.20.1580.10">
    <property type="entry name" value="ABC transporter ATPase like domain"/>
    <property type="match status" value="1"/>
</dbReference>
<comment type="caution">
    <text evidence="15">The sequence shown here is derived from an EMBL/GenBank/DDBJ whole genome shotgun (WGS) entry which is preliminary data.</text>
</comment>
<keyword evidence="11" id="KW-0267">Excision nuclease</keyword>
<organism evidence="15 16">
    <name type="scientific">Paenibacillus montanisoli</name>
    <dbReference type="NCBI Taxonomy" id="2081970"/>
    <lineage>
        <taxon>Bacteria</taxon>
        <taxon>Bacillati</taxon>
        <taxon>Bacillota</taxon>
        <taxon>Bacilli</taxon>
        <taxon>Bacillales</taxon>
        <taxon>Paenibacillaceae</taxon>
        <taxon>Paenibacillus</taxon>
    </lineage>
</organism>
<keyword evidence="9" id="KW-0862">Zinc</keyword>
<evidence type="ECO:0000256" key="3">
    <source>
        <dbReference type="ARBA" id="ARBA00022723"/>
    </source>
</evidence>
<keyword evidence="8" id="KW-0863">Zinc-finger</keyword>
<evidence type="ECO:0000256" key="6">
    <source>
        <dbReference type="ARBA" id="ARBA00022763"/>
    </source>
</evidence>
<dbReference type="PANTHER" id="PTHR43152:SF3">
    <property type="entry name" value="UVRABC SYSTEM PROTEIN A"/>
    <property type="match status" value="1"/>
</dbReference>
<dbReference type="Gene3D" id="1.10.8.280">
    <property type="entry name" value="ABC transporter ATPase domain-like"/>
    <property type="match status" value="1"/>
</dbReference>
<dbReference type="InterPro" id="IPR041552">
    <property type="entry name" value="UvrA_DNA-bd"/>
</dbReference>
<dbReference type="PANTHER" id="PTHR43152">
    <property type="entry name" value="UVRABC SYSTEM PROTEIN A"/>
    <property type="match status" value="1"/>
</dbReference>
<comment type="subcellular location">
    <subcellularLocation>
        <location evidence="1">Cytoplasm</location>
    </subcellularLocation>
</comment>
<evidence type="ECO:0000256" key="11">
    <source>
        <dbReference type="ARBA" id="ARBA00022881"/>
    </source>
</evidence>
<keyword evidence="5" id="KW-0547">Nucleotide-binding</keyword>